<dbReference type="InterPro" id="IPR051075">
    <property type="entry name" value="SCF_subunit_WD-repeat"/>
</dbReference>
<dbReference type="Gene3D" id="2.130.10.10">
    <property type="entry name" value="YVTN repeat-like/Quinoprotein amine dehydrogenase"/>
    <property type="match status" value="1"/>
</dbReference>
<dbReference type="STRING" id="1754192.A0A1Y1WXW0"/>
<dbReference type="InterPro" id="IPR036322">
    <property type="entry name" value="WD40_repeat_dom_sf"/>
</dbReference>
<dbReference type="OrthoDB" id="190105at2759"/>
<dbReference type="PANTHER" id="PTHR19872:SF9">
    <property type="entry name" value="UBIQUITIN-BINDING SDF UBIQUITIN LIGASE COMPLEX SUBUNIT"/>
    <property type="match status" value="1"/>
</dbReference>
<dbReference type="PROSITE" id="PS50181">
    <property type="entry name" value="FBOX"/>
    <property type="match status" value="1"/>
</dbReference>
<keyword evidence="8" id="KW-1185">Reference proteome</keyword>
<dbReference type="PRINTS" id="PR00320">
    <property type="entry name" value="GPROTEINBRPT"/>
</dbReference>
<dbReference type="InterPro" id="IPR001810">
    <property type="entry name" value="F-box_dom"/>
</dbReference>
<dbReference type="PROSITE" id="PS00678">
    <property type="entry name" value="WD_REPEATS_1"/>
    <property type="match status" value="2"/>
</dbReference>
<feature type="repeat" description="WD" evidence="4">
    <location>
        <begin position="282"/>
        <end position="322"/>
    </location>
</feature>
<evidence type="ECO:0000259" key="6">
    <source>
        <dbReference type="PROSITE" id="PS50181"/>
    </source>
</evidence>
<feature type="repeat" description="WD" evidence="4">
    <location>
        <begin position="437"/>
        <end position="476"/>
    </location>
</feature>
<dbReference type="PANTHER" id="PTHR19872">
    <property type="entry name" value="UBIQUITIN LIGASE SPECIFICITY FACTOR/HREP PROTEIN"/>
    <property type="match status" value="1"/>
</dbReference>
<proteinExistence type="predicted"/>
<sequence>MYNEYNQYNKRSFGQNQQDPLSPYSGGSPPTALSDVPNIVTMYDELNPNMQNLVLLRLLKRCPVSTLQFVSSLILPVLKYDIITLLPVELTYKILNYLDIEDLYHCMMVCHAWKKIIDSPGAELAIWKQKLIEKQWYDEEKIKAILTEYKQRKLKAKAKKASDYLMNAMCASNSNSSYYTTTSASSSSTSYTYNNNNNNNNKSNNNDNNSSNNNTSMNNYNTFDNNQYNNSCLSSSSNINNNSVNNSSTYKNCPKNFYKRIYRRNHLLNHNWKHGRCRQISFSGHEQNVVTCLQFDSERIISGSDDQTINVYDTKTGQLLKKLEGHNGGVWALQYWKNTLVSGSTDRTVRVWDIEEGCCTHKFHGHTSTVRCLIIVTPTENPITHKIEPKIPVIITGSRDSNLRIWKLPDIKKDPPYNSSDYGSGSNSNNPYFLKLLNGHTESVRAIAGSGNVLVSGSYDHTVRIWNISTGESTFVLRGHREKVYSIGYSPELQKAASGSMDFNVRVWSTTTGECLFNLDGHSSLVGLLEISPNYIISGAADSTLRIWSAETGQCMSVLNGHQAAISCFHHDPKLNRIVSGSDGGVKLWELYTRSGISKNVTYGKYVRELIRGVQGVWRVRMDERRLVCAVQREGNRTWFEVLDFGSGLDILNDEDFENLDEDPEDILNKAKELNESLQKNNTKEKGNITIDRMNTDDDICSCSNASTIEHQSSFNGIPNNSGTEDEMNVVKDQNQRQSNTSFDSLMVVDTNDTIPTSNFSN</sequence>
<feature type="repeat" description="WD" evidence="4">
    <location>
        <begin position="477"/>
        <end position="518"/>
    </location>
</feature>
<evidence type="ECO:0000313" key="7">
    <source>
        <dbReference type="EMBL" id="ORX78397.1"/>
    </source>
</evidence>
<evidence type="ECO:0000313" key="8">
    <source>
        <dbReference type="Proteomes" id="UP000193944"/>
    </source>
</evidence>
<dbReference type="InterPro" id="IPR020472">
    <property type="entry name" value="WD40_PAC1"/>
</dbReference>
<dbReference type="Proteomes" id="UP000193944">
    <property type="component" value="Unassembled WGS sequence"/>
</dbReference>
<evidence type="ECO:0000256" key="4">
    <source>
        <dbReference type="PROSITE-ProRule" id="PRU00221"/>
    </source>
</evidence>
<comment type="caution">
    <text evidence="7">The sequence shown here is derived from an EMBL/GenBank/DDBJ whole genome shotgun (WGS) entry which is preliminary data.</text>
</comment>
<dbReference type="SMART" id="SM00256">
    <property type="entry name" value="FBOX"/>
    <property type="match status" value="1"/>
</dbReference>
<evidence type="ECO:0000256" key="1">
    <source>
        <dbReference type="ARBA" id="ARBA00022574"/>
    </source>
</evidence>
<feature type="domain" description="F-box" evidence="6">
    <location>
        <begin position="80"/>
        <end position="130"/>
    </location>
</feature>
<protein>
    <submittedName>
        <fullName evidence="7">WD40 repeat-like protein</fullName>
    </submittedName>
</protein>
<dbReference type="Pfam" id="PF12937">
    <property type="entry name" value="F-box-like"/>
    <property type="match status" value="1"/>
</dbReference>
<dbReference type="InterPro" id="IPR001680">
    <property type="entry name" value="WD40_rpt"/>
</dbReference>
<accession>A0A1Y1WXW0</accession>
<dbReference type="PROSITE" id="PS50082">
    <property type="entry name" value="WD_REPEATS_2"/>
    <property type="match status" value="5"/>
</dbReference>
<dbReference type="InterPro" id="IPR019775">
    <property type="entry name" value="WD40_repeat_CS"/>
</dbReference>
<feature type="region of interest" description="Disordered" evidence="5">
    <location>
        <begin position="189"/>
        <end position="221"/>
    </location>
</feature>
<dbReference type="EMBL" id="MCFG01000212">
    <property type="protein sequence ID" value="ORX78397.1"/>
    <property type="molecule type" value="Genomic_DNA"/>
</dbReference>
<feature type="repeat" description="WD" evidence="4">
    <location>
        <begin position="323"/>
        <end position="362"/>
    </location>
</feature>
<feature type="repeat" description="WD" evidence="4">
    <location>
        <begin position="519"/>
        <end position="558"/>
    </location>
</feature>
<gene>
    <name evidence="7" type="ORF">BCR32DRAFT_206838</name>
</gene>
<reference evidence="7 8" key="1">
    <citation type="submission" date="2016-08" db="EMBL/GenBank/DDBJ databases">
        <title>A Parts List for Fungal Cellulosomes Revealed by Comparative Genomics.</title>
        <authorList>
            <consortium name="DOE Joint Genome Institute"/>
            <person name="Haitjema C.H."/>
            <person name="Gilmore S.P."/>
            <person name="Henske J.K."/>
            <person name="Solomon K.V."/>
            <person name="De Groot R."/>
            <person name="Kuo A."/>
            <person name="Mondo S.J."/>
            <person name="Salamov A.A."/>
            <person name="Labutti K."/>
            <person name="Zhao Z."/>
            <person name="Chiniquy J."/>
            <person name="Barry K."/>
            <person name="Brewer H.M."/>
            <person name="Purvine S.O."/>
            <person name="Wright A.T."/>
            <person name="Boxma B."/>
            <person name="Van Alen T."/>
            <person name="Hackstein J.H."/>
            <person name="Baker S.E."/>
            <person name="Grigoriev I.V."/>
            <person name="O'Malley M.A."/>
        </authorList>
    </citation>
    <scope>NUCLEOTIDE SEQUENCE [LARGE SCALE GENOMIC DNA]</scope>
    <source>
        <strain evidence="7 8">S4</strain>
    </source>
</reference>
<reference evidence="7 8" key="2">
    <citation type="submission" date="2016-08" db="EMBL/GenBank/DDBJ databases">
        <title>Pervasive Adenine N6-methylation of Active Genes in Fungi.</title>
        <authorList>
            <consortium name="DOE Joint Genome Institute"/>
            <person name="Mondo S.J."/>
            <person name="Dannebaum R.O."/>
            <person name="Kuo R.C."/>
            <person name="Labutti K."/>
            <person name="Haridas S."/>
            <person name="Kuo A."/>
            <person name="Salamov A."/>
            <person name="Ahrendt S.R."/>
            <person name="Lipzen A."/>
            <person name="Sullivan W."/>
            <person name="Andreopoulos W.B."/>
            <person name="Clum A."/>
            <person name="Lindquist E."/>
            <person name="Daum C."/>
            <person name="Ramamoorthy G.K."/>
            <person name="Gryganskyi A."/>
            <person name="Culley D."/>
            <person name="Magnuson J.K."/>
            <person name="James T.Y."/>
            <person name="O'Malley M.A."/>
            <person name="Stajich J.E."/>
            <person name="Spatafora J.W."/>
            <person name="Visel A."/>
            <person name="Grigoriev I.V."/>
        </authorList>
    </citation>
    <scope>NUCLEOTIDE SEQUENCE [LARGE SCALE GENOMIC DNA]</scope>
    <source>
        <strain evidence="7 8">S4</strain>
    </source>
</reference>
<dbReference type="Pfam" id="PF00400">
    <property type="entry name" value="WD40"/>
    <property type="match status" value="7"/>
</dbReference>
<dbReference type="InterPro" id="IPR015943">
    <property type="entry name" value="WD40/YVTN_repeat-like_dom_sf"/>
</dbReference>
<dbReference type="Gene3D" id="1.20.1280.50">
    <property type="match status" value="1"/>
</dbReference>
<dbReference type="SUPFAM" id="SSF50978">
    <property type="entry name" value="WD40 repeat-like"/>
    <property type="match status" value="1"/>
</dbReference>
<dbReference type="SMART" id="SM00320">
    <property type="entry name" value="WD40"/>
    <property type="match status" value="7"/>
</dbReference>
<evidence type="ECO:0000256" key="3">
    <source>
        <dbReference type="ARBA" id="ARBA00022786"/>
    </source>
</evidence>
<dbReference type="AlphaFoldDB" id="A0A1Y1WXW0"/>
<name>A0A1Y1WXW0_9FUNG</name>
<keyword evidence="2" id="KW-0677">Repeat</keyword>
<dbReference type="SUPFAM" id="SSF81383">
    <property type="entry name" value="F-box domain"/>
    <property type="match status" value="1"/>
</dbReference>
<organism evidence="7 8">
    <name type="scientific">Anaeromyces robustus</name>
    <dbReference type="NCBI Taxonomy" id="1754192"/>
    <lineage>
        <taxon>Eukaryota</taxon>
        <taxon>Fungi</taxon>
        <taxon>Fungi incertae sedis</taxon>
        <taxon>Chytridiomycota</taxon>
        <taxon>Chytridiomycota incertae sedis</taxon>
        <taxon>Neocallimastigomycetes</taxon>
        <taxon>Neocallimastigales</taxon>
        <taxon>Neocallimastigaceae</taxon>
        <taxon>Anaeromyces</taxon>
    </lineage>
</organism>
<keyword evidence="3" id="KW-0833">Ubl conjugation pathway</keyword>
<keyword evidence="1 4" id="KW-0853">WD repeat</keyword>
<dbReference type="InterPro" id="IPR036047">
    <property type="entry name" value="F-box-like_dom_sf"/>
</dbReference>
<dbReference type="PROSITE" id="PS50294">
    <property type="entry name" value="WD_REPEATS_REGION"/>
    <property type="match status" value="4"/>
</dbReference>
<evidence type="ECO:0000256" key="5">
    <source>
        <dbReference type="SAM" id="MobiDB-lite"/>
    </source>
</evidence>
<evidence type="ECO:0000256" key="2">
    <source>
        <dbReference type="ARBA" id="ARBA00022737"/>
    </source>
</evidence>
<dbReference type="CDD" id="cd00200">
    <property type="entry name" value="WD40"/>
    <property type="match status" value="1"/>
</dbReference>